<comment type="caution">
    <text evidence="1">The sequence shown here is derived from an EMBL/GenBank/DDBJ whole genome shotgun (WGS) entry which is preliminary data.</text>
</comment>
<evidence type="ECO:0000313" key="1">
    <source>
        <dbReference type="EMBL" id="SUX81973.1"/>
    </source>
</evidence>
<dbReference type="AlphaFoldDB" id="A0A9Q7ZUI0"/>
<reference evidence="1 2" key="1">
    <citation type="submission" date="2018-06" db="EMBL/GenBank/DDBJ databases">
        <authorList>
            <consortium name="Pathogen Informatics"/>
            <person name="Doyle S."/>
        </authorList>
    </citation>
    <scope>NUCLEOTIDE SEQUENCE [LARGE SCALE GENOMIC DNA]</scope>
    <source>
        <strain evidence="1 2">NCTC8782</strain>
    </source>
</reference>
<accession>A0A9Q7ZUI0</accession>
<gene>
    <name evidence="1" type="ORF">NCTC8782_04615</name>
</gene>
<evidence type="ECO:0000313" key="2">
    <source>
        <dbReference type="Proteomes" id="UP000255286"/>
    </source>
</evidence>
<name>A0A9Q7ZUI0_9ENTR</name>
<sequence>MLFMYTLWEPVLFNDRYSFLKIKCAEDYSFTFCHFRLAILPRIIPRFIY</sequence>
<protein>
    <submittedName>
        <fullName evidence="1">Uncharacterized protein</fullName>
    </submittedName>
</protein>
<dbReference type="EMBL" id="UIGT01000001">
    <property type="protein sequence ID" value="SUX81973.1"/>
    <property type="molecule type" value="Genomic_DNA"/>
</dbReference>
<dbReference type="Proteomes" id="UP000255286">
    <property type="component" value="Unassembled WGS sequence"/>
</dbReference>
<organism evidence="1 2">
    <name type="scientific">Citrobacter youngae</name>
    <dbReference type="NCBI Taxonomy" id="133448"/>
    <lineage>
        <taxon>Bacteria</taxon>
        <taxon>Pseudomonadati</taxon>
        <taxon>Pseudomonadota</taxon>
        <taxon>Gammaproteobacteria</taxon>
        <taxon>Enterobacterales</taxon>
        <taxon>Enterobacteriaceae</taxon>
        <taxon>Citrobacter</taxon>
        <taxon>Citrobacter freundii complex</taxon>
    </lineage>
</organism>
<proteinExistence type="predicted"/>